<accession>A0A2N8KWI5</accession>
<dbReference type="InterPro" id="IPR050229">
    <property type="entry name" value="GlpE_sulfurtransferase"/>
</dbReference>
<protein>
    <submittedName>
        <fullName evidence="2">Sulfurtransferase</fullName>
    </submittedName>
</protein>
<comment type="caution">
    <text evidence="2">The sequence shown here is derived from an EMBL/GenBank/DDBJ whole genome shotgun (WGS) entry which is preliminary data.</text>
</comment>
<reference evidence="2 3" key="1">
    <citation type="submission" date="2018-01" db="EMBL/GenBank/DDBJ databases">
        <title>Draft genome sequence of Paucibacter aquatile CR182 isolated from freshwater of the Nakdong River.</title>
        <authorList>
            <person name="Choi A."/>
            <person name="Chung E.J."/>
        </authorList>
    </citation>
    <scope>NUCLEOTIDE SEQUENCE [LARGE SCALE GENOMIC DNA]</scope>
    <source>
        <strain evidence="2 3">CR182</strain>
    </source>
</reference>
<dbReference type="AlphaFoldDB" id="A0A2N8KWI5"/>
<dbReference type="SMART" id="SM00450">
    <property type="entry name" value="RHOD"/>
    <property type="match status" value="1"/>
</dbReference>
<gene>
    <name evidence="2" type="ORF">C1O66_09955</name>
</gene>
<dbReference type="Gene3D" id="3.40.250.10">
    <property type="entry name" value="Rhodanese-like domain"/>
    <property type="match status" value="1"/>
</dbReference>
<dbReference type="SUPFAM" id="SSF52821">
    <property type="entry name" value="Rhodanese/Cell cycle control phosphatase"/>
    <property type="match status" value="1"/>
</dbReference>
<dbReference type="PROSITE" id="PS50206">
    <property type="entry name" value="RHODANESE_3"/>
    <property type="match status" value="1"/>
</dbReference>
<organism evidence="2 3">
    <name type="scientific">Kinneretia aquatilis</name>
    <dbReference type="NCBI Taxonomy" id="2070761"/>
    <lineage>
        <taxon>Bacteria</taxon>
        <taxon>Pseudomonadati</taxon>
        <taxon>Pseudomonadota</taxon>
        <taxon>Betaproteobacteria</taxon>
        <taxon>Burkholderiales</taxon>
        <taxon>Sphaerotilaceae</taxon>
        <taxon>Roseateles</taxon>
    </lineage>
</organism>
<dbReference type="PANTHER" id="PTHR43031:SF18">
    <property type="entry name" value="RHODANESE-RELATED SULFURTRANSFERASES"/>
    <property type="match status" value="1"/>
</dbReference>
<sequence length="136" mass="14133">MNFLLDNWILVLAALTSGGLLLWPTLASGAQGAAVNTAEAVRLMNREKAVLIDVCEPAEFAAGHVAGARNVPLASLEGHKGLPSNKSLPVIVVCQSGARAARAAAQLRKLGYEKAQPLAGGLNAWREASLPIEKSA</sequence>
<dbReference type="OrthoDB" id="1445766at2"/>
<keyword evidence="3" id="KW-1185">Reference proteome</keyword>
<dbReference type="Proteomes" id="UP000235916">
    <property type="component" value="Unassembled WGS sequence"/>
</dbReference>
<dbReference type="Pfam" id="PF00581">
    <property type="entry name" value="Rhodanese"/>
    <property type="match status" value="1"/>
</dbReference>
<name>A0A2N8KWI5_9BURK</name>
<evidence type="ECO:0000259" key="1">
    <source>
        <dbReference type="PROSITE" id="PS50206"/>
    </source>
</evidence>
<dbReference type="EMBL" id="POSP01000003">
    <property type="protein sequence ID" value="PND37816.1"/>
    <property type="molecule type" value="Genomic_DNA"/>
</dbReference>
<evidence type="ECO:0000313" key="3">
    <source>
        <dbReference type="Proteomes" id="UP000235916"/>
    </source>
</evidence>
<proteinExistence type="predicted"/>
<dbReference type="InterPro" id="IPR001763">
    <property type="entry name" value="Rhodanese-like_dom"/>
</dbReference>
<keyword evidence="2" id="KW-0808">Transferase</keyword>
<evidence type="ECO:0000313" key="2">
    <source>
        <dbReference type="EMBL" id="PND37816.1"/>
    </source>
</evidence>
<dbReference type="InterPro" id="IPR036873">
    <property type="entry name" value="Rhodanese-like_dom_sf"/>
</dbReference>
<feature type="domain" description="Rhodanese" evidence="1">
    <location>
        <begin position="45"/>
        <end position="134"/>
    </location>
</feature>
<dbReference type="GO" id="GO:0016740">
    <property type="term" value="F:transferase activity"/>
    <property type="evidence" value="ECO:0007669"/>
    <property type="project" value="UniProtKB-KW"/>
</dbReference>
<dbReference type="RefSeq" id="WP_102767735.1">
    <property type="nucleotide sequence ID" value="NZ_POSP01000003.1"/>
</dbReference>
<dbReference type="PANTHER" id="PTHR43031">
    <property type="entry name" value="FAD-DEPENDENT OXIDOREDUCTASE"/>
    <property type="match status" value="1"/>
</dbReference>
<dbReference type="CDD" id="cd00158">
    <property type="entry name" value="RHOD"/>
    <property type="match status" value="1"/>
</dbReference>